<keyword evidence="1" id="KW-0732">Signal</keyword>
<evidence type="ECO:0000313" key="3">
    <source>
        <dbReference type="EMBL" id="RWS20891.1"/>
    </source>
</evidence>
<protein>
    <submittedName>
        <fullName evidence="3">Ladderlectin-like protein</fullName>
    </submittedName>
</protein>
<feature type="chain" id="PRO_5019174951" evidence="1">
    <location>
        <begin position="20"/>
        <end position="301"/>
    </location>
</feature>
<sequence length="301" mass="35026">MKQMYIFLVLIFAIGKSHCYECETNWHLFEDICYNVYFSNANFQSAEQRCLNVGAELVSVRSQEQFLFLRKITQNSVSSMTSFWLGGRRNETNRNLFRWTDGSVWDYSAWGGGQPGTSNSYDCVYMNTHMAVTTCGNTLYQLCQKRAIAQRRFTVELDLNETVHRINEVAKSVKATEERYNKSVEELSRSFQNSLQPISEQIRSIKKNNRVTEEETNKKLSLFNDVLKSQITKISNIEQRVNVSRDEFLKNQVPEASKSEVKQIEEKFKKLVEASELIETTFNIVKKSDRLTERVRIIIIV</sequence>
<proteinExistence type="predicted"/>
<dbReference type="InterPro" id="IPR016187">
    <property type="entry name" value="CTDL_fold"/>
</dbReference>
<dbReference type="AlphaFoldDB" id="A0A443S071"/>
<evidence type="ECO:0000313" key="4">
    <source>
        <dbReference type="Proteomes" id="UP000288716"/>
    </source>
</evidence>
<accession>A0A443S071</accession>
<dbReference type="SMART" id="SM00034">
    <property type="entry name" value="CLECT"/>
    <property type="match status" value="1"/>
</dbReference>
<dbReference type="VEuPathDB" id="VectorBase:LDEU011149"/>
<gene>
    <name evidence="3" type="ORF">B4U80_11985</name>
</gene>
<dbReference type="Pfam" id="PF00059">
    <property type="entry name" value="Lectin_C"/>
    <property type="match status" value="1"/>
</dbReference>
<reference evidence="3 4" key="1">
    <citation type="journal article" date="2018" name="Gigascience">
        <title>Genomes of trombidid mites reveal novel predicted allergens and laterally-transferred genes associated with secondary metabolism.</title>
        <authorList>
            <person name="Dong X."/>
            <person name="Chaisiri K."/>
            <person name="Xia D."/>
            <person name="Armstrong S.D."/>
            <person name="Fang Y."/>
            <person name="Donnelly M.J."/>
            <person name="Kadowaki T."/>
            <person name="McGarry J.W."/>
            <person name="Darby A.C."/>
            <person name="Makepeace B.L."/>
        </authorList>
    </citation>
    <scope>NUCLEOTIDE SEQUENCE [LARGE SCALE GENOMIC DNA]</scope>
    <source>
        <strain evidence="3">UoL-UT</strain>
    </source>
</reference>
<evidence type="ECO:0000256" key="1">
    <source>
        <dbReference type="SAM" id="SignalP"/>
    </source>
</evidence>
<dbReference type="Gene3D" id="3.10.100.10">
    <property type="entry name" value="Mannose-Binding Protein A, subunit A"/>
    <property type="match status" value="1"/>
</dbReference>
<dbReference type="SUPFAM" id="SSF56436">
    <property type="entry name" value="C-type lectin-like"/>
    <property type="match status" value="1"/>
</dbReference>
<feature type="domain" description="C-type lectin" evidence="2">
    <location>
        <begin position="29"/>
        <end position="144"/>
    </location>
</feature>
<dbReference type="CDD" id="cd00037">
    <property type="entry name" value="CLECT"/>
    <property type="match status" value="1"/>
</dbReference>
<keyword evidence="4" id="KW-1185">Reference proteome</keyword>
<feature type="signal peptide" evidence="1">
    <location>
        <begin position="1"/>
        <end position="19"/>
    </location>
</feature>
<dbReference type="PANTHER" id="PTHR22803">
    <property type="entry name" value="MANNOSE, PHOSPHOLIPASE, LECTIN RECEPTOR RELATED"/>
    <property type="match status" value="1"/>
</dbReference>
<name>A0A443S071_9ACAR</name>
<dbReference type="InterPro" id="IPR016186">
    <property type="entry name" value="C-type_lectin-like/link_sf"/>
</dbReference>
<dbReference type="STRING" id="299467.A0A443S071"/>
<dbReference type="InterPro" id="IPR050111">
    <property type="entry name" value="C-type_lectin/snaclec_domain"/>
</dbReference>
<dbReference type="EMBL" id="NCKV01014866">
    <property type="protein sequence ID" value="RWS20891.1"/>
    <property type="molecule type" value="Genomic_DNA"/>
</dbReference>
<dbReference type="OrthoDB" id="6340082at2759"/>
<dbReference type="Proteomes" id="UP000288716">
    <property type="component" value="Unassembled WGS sequence"/>
</dbReference>
<organism evidence="3 4">
    <name type="scientific">Leptotrombidium deliense</name>
    <dbReference type="NCBI Taxonomy" id="299467"/>
    <lineage>
        <taxon>Eukaryota</taxon>
        <taxon>Metazoa</taxon>
        <taxon>Ecdysozoa</taxon>
        <taxon>Arthropoda</taxon>
        <taxon>Chelicerata</taxon>
        <taxon>Arachnida</taxon>
        <taxon>Acari</taxon>
        <taxon>Acariformes</taxon>
        <taxon>Trombidiformes</taxon>
        <taxon>Prostigmata</taxon>
        <taxon>Anystina</taxon>
        <taxon>Parasitengona</taxon>
        <taxon>Trombiculoidea</taxon>
        <taxon>Trombiculidae</taxon>
        <taxon>Leptotrombidium</taxon>
    </lineage>
</organism>
<evidence type="ECO:0000259" key="2">
    <source>
        <dbReference type="PROSITE" id="PS50041"/>
    </source>
</evidence>
<comment type="caution">
    <text evidence="3">The sequence shown here is derived from an EMBL/GenBank/DDBJ whole genome shotgun (WGS) entry which is preliminary data.</text>
</comment>
<dbReference type="PROSITE" id="PS50041">
    <property type="entry name" value="C_TYPE_LECTIN_2"/>
    <property type="match status" value="1"/>
</dbReference>
<dbReference type="InterPro" id="IPR001304">
    <property type="entry name" value="C-type_lectin-like"/>
</dbReference>